<dbReference type="Proteomes" id="UP000637299">
    <property type="component" value="Unassembled WGS sequence"/>
</dbReference>
<evidence type="ECO:0000313" key="3">
    <source>
        <dbReference type="Proteomes" id="UP000637299"/>
    </source>
</evidence>
<proteinExistence type="predicted"/>
<feature type="chain" id="PRO_5047485196" evidence="1">
    <location>
        <begin position="19"/>
        <end position="74"/>
    </location>
</feature>
<feature type="signal peptide" evidence="1">
    <location>
        <begin position="1"/>
        <end position="18"/>
    </location>
</feature>
<keyword evidence="1" id="KW-0732">Signal</keyword>
<sequence>MKKIFLISTIFLSGLAFSQDDNRYVYEEDNSTEKADENYPTAPSDPVPIDDYIPVLVLAAVGIAAYYGRKRITE</sequence>
<accession>A0ABR8ZH47</accession>
<comment type="caution">
    <text evidence="2">The sequence shown here is derived from an EMBL/GenBank/DDBJ whole genome shotgun (WGS) entry which is preliminary data.</text>
</comment>
<protein>
    <submittedName>
        <fullName evidence="2">Uncharacterized protein</fullName>
    </submittedName>
</protein>
<organism evidence="2 3">
    <name type="scientific">Chryseobacterium caseinilyticum</name>
    <dbReference type="NCBI Taxonomy" id="2771428"/>
    <lineage>
        <taxon>Bacteria</taxon>
        <taxon>Pseudomonadati</taxon>
        <taxon>Bacteroidota</taxon>
        <taxon>Flavobacteriia</taxon>
        <taxon>Flavobacteriales</taxon>
        <taxon>Weeksellaceae</taxon>
        <taxon>Chryseobacterium group</taxon>
        <taxon>Chryseobacterium</taxon>
    </lineage>
</organism>
<evidence type="ECO:0000313" key="2">
    <source>
        <dbReference type="EMBL" id="MBD8084118.1"/>
    </source>
</evidence>
<evidence type="ECO:0000256" key="1">
    <source>
        <dbReference type="SAM" id="SignalP"/>
    </source>
</evidence>
<keyword evidence="3" id="KW-1185">Reference proteome</keyword>
<name>A0ABR8ZH47_9FLAO</name>
<dbReference type="RefSeq" id="WP_191737915.1">
    <property type="nucleotide sequence ID" value="NZ_JACYFS010000007.1"/>
</dbReference>
<reference evidence="2 3" key="1">
    <citation type="submission" date="2020-09" db="EMBL/GenBank/DDBJ databases">
        <title>Genome seq and assembly of Chryseobacterium sp.</title>
        <authorList>
            <person name="Chhetri G."/>
        </authorList>
    </citation>
    <scope>NUCLEOTIDE SEQUENCE [LARGE SCALE GENOMIC DNA]</scope>
    <source>
        <strain evidence="2 3">GCR10</strain>
    </source>
</reference>
<dbReference type="EMBL" id="JACYFS010000007">
    <property type="protein sequence ID" value="MBD8084118.1"/>
    <property type="molecule type" value="Genomic_DNA"/>
</dbReference>
<gene>
    <name evidence="2" type="ORF">IC610_17030</name>
</gene>